<sequence length="772" mass="83908">MKYTGDNYSGTFLKVEADRVVDKKGKRVLNTAYIEAIGLKMDGQAKARGVYVTNGGRVMLKSTIFSNVLNGVEVVNGQFRMEDGKINFYGDHAVSLVTGNVLLKGVIIEYRDDNRGIRNVDTTVPVSSNAVDVEEEVVITKHKSNNSRNVDTPDIIKVEGKGANLAAIKVVISGDRWGRGRGIHITKGGHVTLNHSHLTKIQNAMTVEEGSVWMGNGSINFEGEYGIKLDKGQISLKNVQMNYKGNGKVDFIKVKGRESVVKTLETVINGNDKGKGAYVTNGGHVGLINSRLNKLDTGITAENAEITMSGTSISFKGEHGVSLSVGKAILNKVSITHTGDNDADFLKAQGKGANLAANKVTIKGSKNKGQGIHVTKGAKITLLQSELTGIAKGIHIDSGMVNVRRSTITVEGDQSFGISLWGSQKSTETHLGRSESRNLTTDYRMPKISEVGVVNLTLTTLKVPNSTVIHGKTAKGFITLKDSNISGDLLLEAKNGSSVMLATNNSSLTGGSHVDDESSALFYLTNRSKWFLTNKKNQNLRKLSSSISGVMLKDSAIIFEKPTSDDYQTLHIGKGYHSVYLAQGDVQLHLNIQISQDGSLYDNKTDRVLIYGAVAGTTKIHMNTLSNEEEVVNSKTNRNNNNQSVSIVQVSGSAKKDSFQLNYGYVTLNNSPYQYHLVAYGPDSEFGKADPQKRLVKGDGDFWDFRLEGKYIPFDPRHPSIVPIKPAIVPQAPTYLLLPNTLFYTGLMDINNQTELLGTMVTSFDPFLNGKP</sequence>
<dbReference type="SUPFAM" id="SSF51126">
    <property type="entry name" value="Pectin lyase-like"/>
    <property type="match status" value="1"/>
</dbReference>
<gene>
    <name evidence="1" type="ORF">GGR10_001412</name>
</gene>
<comment type="caution">
    <text evidence="1">The sequence shown here is derived from an EMBL/GenBank/DDBJ whole genome shotgun (WGS) entry which is preliminary data.</text>
</comment>
<organism evidence="1 2">
    <name type="scientific">Bartonella chomelii</name>
    <dbReference type="NCBI Taxonomy" id="236402"/>
    <lineage>
        <taxon>Bacteria</taxon>
        <taxon>Pseudomonadati</taxon>
        <taxon>Pseudomonadota</taxon>
        <taxon>Alphaproteobacteria</taxon>
        <taxon>Hyphomicrobiales</taxon>
        <taxon>Bartonellaceae</taxon>
        <taxon>Bartonella</taxon>
    </lineage>
</organism>
<feature type="non-terminal residue" evidence="1">
    <location>
        <position position="772"/>
    </location>
</feature>
<dbReference type="EMBL" id="JACJIR010000022">
    <property type="protein sequence ID" value="MBA9083540.1"/>
    <property type="molecule type" value="Genomic_DNA"/>
</dbReference>
<reference evidence="1 2" key="1">
    <citation type="submission" date="2020-08" db="EMBL/GenBank/DDBJ databases">
        <title>Genomic Encyclopedia of Type Strains, Phase IV (KMG-IV): sequencing the most valuable type-strain genomes for metagenomic binning, comparative biology and taxonomic classification.</title>
        <authorList>
            <person name="Goeker M."/>
        </authorList>
    </citation>
    <scope>NUCLEOTIDE SEQUENCE [LARGE SCALE GENOMIC DNA]</scope>
    <source>
        <strain evidence="1 2">DSM 21431</strain>
    </source>
</reference>
<protein>
    <submittedName>
        <fullName evidence="1">Uncharacterized protein</fullName>
    </submittedName>
</protein>
<dbReference type="InterPro" id="IPR012332">
    <property type="entry name" value="Autotransporter_pectin_lyase_C"/>
</dbReference>
<evidence type="ECO:0000313" key="1">
    <source>
        <dbReference type="EMBL" id="MBA9083540.1"/>
    </source>
</evidence>
<evidence type="ECO:0000313" key="2">
    <source>
        <dbReference type="Proteomes" id="UP000548119"/>
    </source>
</evidence>
<keyword evidence="2" id="KW-1185">Reference proteome</keyword>
<proteinExistence type="predicted"/>
<dbReference type="Proteomes" id="UP000548119">
    <property type="component" value="Unassembled WGS sequence"/>
</dbReference>
<accession>A0ABR6E4P8</accession>
<dbReference type="Gene3D" id="2.160.20.20">
    <property type="match status" value="1"/>
</dbReference>
<dbReference type="InterPro" id="IPR011050">
    <property type="entry name" value="Pectin_lyase_fold/virulence"/>
</dbReference>
<name>A0ABR6E4P8_9HYPH</name>